<evidence type="ECO:0000313" key="2">
    <source>
        <dbReference type="Proteomes" id="UP000095285"/>
    </source>
</evidence>
<feature type="domain" description="Integrase zinc-binding" evidence="1">
    <location>
        <begin position="114"/>
        <end position="152"/>
    </location>
</feature>
<protein>
    <submittedName>
        <fullName evidence="3">Integrase_H2C2 domain-containing protein</fullName>
    </submittedName>
</protein>
<sequence>MVKGPEMGDKWTRLIRTTAWALKFLNLISKQRIPWLNTLSGKNRLNNDDYELAIYVFIRQAQSEGITEEGIIKWNLYYEKGVRKSKSRLEYAELDKQSLHPIYLPRYNCITEIFIQQQHEEMFHAGTAHTISSLRKRFWIPKGRTEAKRVLNKWDVNDRRQNHLNYQPCLIIQQLEHDEHEHSQVLDWII</sequence>
<dbReference type="STRING" id="7209.A0A1I7V8F1"/>
<dbReference type="WBParaSite" id="EN70_10947">
    <property type="protein sequence ID" value="EN70_10947"/>
    <property type="gene ID" value="EN70_10947"/>
</dbReference>
<dbReference type="PANTHER" id="PTHR47331:SF1">
    <property type="entry name" value="GAG-LIKE PROTEIN"/>
    <property type="match status" value="1"/>
</dbReference>
<keyword evidence="2" id="KW-1185">Reference proteome</keyword>
<proteinExistence type="predicted"/>
<organism evidence="2 3">
    <name type="scientific">Loa loa</name>
    <name type="common">Eye worm</name>
    <name type="synonym">Filaria loa</name>
    <dbReference type="NCBI Taxonomy" id="7209"/>
    <lineage>
        <taxon>Eukaryota</taxon>
        <taxon>Metazoa</taxon>
        <taxon>Ecdysozoa</taxon>
        <taxon>Nematoda</taxon>
        <taxon>Chromadorea</taxon>
        <taxon>Rhabditida</taxon>
        <taxon>Spirurina</taxon>
        <taxon>Spiruromorpha</taxon>
        <taxon>Filarioidea</taxon>
        <taxon>Onchocercidae</taxon>
        <taxon>Loa</taxon>
    </lineage>
</organism>
<reference evidence="2" key="1">
    <citation type="submission" date="2012-04" db="EMBL/GenBank/DDBJ databases">
        <title>The Genome Sequence of Loa loa.</title>
        <authorList>
            <consortium name="The Broad Institute Genome Sequencing Platform"/>
            <consortium name="Broad Institute Genome Sequencing Center for Infectious Disease"/>
            <person name="Nutman T.B."/>
            <person name="Fink D.L."/>
            <person name="Russ C."/>
            <person name="Young S."/>
            <person name="Zeng Q."/>
            <person name="Gargeya S."/>
            <person name="Alvarado L."/>
            <person name="Berlin A."/>
            <person name="Chapman S.B."/>
            <person name="Chen Z."/>
            <person name="Freedman E."/>
            <person name="Gellesch M."/>
            <person name="Goldberg J."/>
            <person name="Griggs A."/>
            <person name="Gujja S."/>
            <person name="Heilman E.R."/>
            <person name="Heiman D."/>
            <person name="Howarth C."/>
            <person name="Mehta T."/>
            <person name="Neiman D."/>
            <person name="Pearson M."/>
            <person name="Roberts A."/>
            <person name="Saif S."/>
            <person name="Shea T."/>
            <person name="Shenoy N."/>
            <person name="Sisk P."/>
            <person name="Stolte C."/>
            <person name="Sykes S."/>
            <person name="White J."/>
            <person name="Yandava C."/>
            <person name="Haas B."/>
            <person name="Henn M.R."/>
            <person name="Nusbaum C."/>
            <person name="Birren B."/>
        </authorList>
    </citation>
    <scope>NUCLEOTIDE SEQUENCE [LARGE SCALE GENOMIC DNA]</scope>
</reference>
<dbReference type="PANTHER" id="PTHR47331">
    <property type="entry name" value="PHD-TYPE DOMAIN-CONTAINING PROTEIN"/>
    <property type="match status" value="1"/>
</dbReference>
<dbReference type="AlphaFoldDB" id="A0A1I7V8F1"/>
<dbReference type="Pfam" id="PF17921">
    <property type="entry name" value="Integrase_H2C2"/>
    <property type="match status" value="1"/>
</dbReference>
<dbReference type="InterPro" id="IPR041588">
    <property type="entry name" value="Integrase_H2C2"/>
</dbReference>
<accession>A0A1I7V8F1</accession>
<evidence type="ECO:0000259" key="1">
    <source>
        <dbReference type="Pfam" id="PF17921"/>
    </source>
</evidence>
<name>A0A1I7V8F1_LOALO</name>
<dbReference type="Proteomes" id="UP000095285">
    <property type="component" value="Unassembled WGS sequence"/>
</dbReference>
<reference evidence="3" key="2">
    <citation type="submission" date="2016-11" db="UniProtKB">
        <authorList>
            <consortium name="WormBaseParasite"/>
        </authorList>
    </citation>
    <scope>IDENTIFICATION</scope>
</reference>
<evidence type="ECO:0000313" key="3">
    <source>
        <dbReference type="WBParaSite" id="EN70_10947"/>
    </source>
</evidence>